<gene>
    <name evidence="7" type="ORF">WQ57_06130</name>
</gene>
<dbReference type="PANTHER" id="PTHR30618:SF0">
    <property type="entry name" value="PURINE-URACIL PERMEASE NCS1"/>
    <property type="match status" value="1"/>
</dbReference>
<keyword evidence="4 6" id="KW-1133">Transmembrane helix</keyword>
<feature type="transmembrane region" description="Helical" evidence="6">
    <location>
        <begin position="26"/>
        <end position="47"/>
    </location>
</feature>
<dbReference type="AlphaFoldDB" id="A0A0M2SXM6"/>
<evidence type="ECO:0000313" key="7">
    <source>
        <dbReference type="EMBL" id="KKK38923.1"/>
    </source>
</evidence>
<keyword evidence="3 6" id="KW-0812">Transmembrane</keyword>
<evidence type="ECO:0000313" key="8">
    <source>
        <dbReference type="Proteomes" id="UP000034166"/>
    </source>
</evidence>
<evidence type="ECO:0000256" key="4">
    <source>
        <dbReference type="ARBA" id="ARBA00022989"/>
    </source>
</evidence>
<feature type="transmembrane region" description="Helical" evidence="6">
    <location>
        <begin position="202"/>
        <end position="221"/>
    </location>
</feature>
<dbReference type="GO" id="GO:0015205">
    <property type="term" value="F:nucleobase transmembrane transporter activity"/>
    <property type="evidence" value="ECO:0007669"/>
    <property type="project" value="TreeGrafter"/>
</dbReference>
<dbReference type="Pfam" id="PF02133">
    <property type="entry name" value="Transp_cyt_pur"/>
    <property type="match status" value="1"/>
</dbReference>
<feature type="transmembrane region" description="Helical" evidence="6">
    <location>
        <begin position="100"/>
        <end position="119"/>
    </location>
</feature>
<evidence type="ECO:0000256" key="6">
    <source>
        <dbReference type="SAM" id="Phobius"/>
    </source>
</evidence>
<proteinExistence type="inferred from homology"/>
<feature type="transmembrane region" description="Helical" evidence="6">
    <location>
        <begin position="139"/>
        <end position="157"/>
    </location>
</feature>
<dbReference type="RefSeq" id="WP_046522857.1">
    <property type="nucleotide sequence ID" value="NZ_LAYY01000005.1"/>
</dbReference>
<sequence length="449" mass="49771">MSKKAVDLNGLNPISESDRPMTWKTYVLSFWSTAIIIQVMAIGTFLLQGGLNIYQVIAVGVISGILVATFCTVNSFAGLKYGIPFIIQLRSSFGYRGAKVAYILRIVPAICWYGIGTWLGALAINQVMMTLFNLPEMKFPYFFFLTVVHIFLSYRGIKDITWFNATVATVICVILIYFFYLILVNGQLDFTKYTNIPGSWGWLFFGGISAATANWATVMLNNSDLARQLRPGNGKTSFLGNFAGIIPPWISMVFIGLLIFVATGNDDPIAGLMALAPNPTFGIILMIFIILAQITSNLTTSVLPAALAFQDLFKMKWTTGVILSASLSVVTMPWILFSSQWFFTFQNIYSSFLGPILGILLADYWIIRKGKLNPDHLYNKESGAYRYFKGFSPAAFIAMILGALVSFSLLKVAWLVGFPSTFVIYILLKKSGIDEKFQSGHVESKTVGM</sequence>
<evidence type="ECO:0008006" key="9">
    <source>
        <dbReference type="Google" id="ProtNLM"/>
    </source>
</evidence>
<accession>A0A0M2SXM6</accession>
<reference evidence="7 8" key="1">
    <citation type="submission" date="2015-04" db="EMBL/GenBank/DDBJ databases">
        <title>Taxonomic description and genome sequence of Bacillus campisalis sp. nov., a novel member of the genus Bacillus isolated from solar saltern.</title>
        <authorList>
            <person name="Mathan Kumar R."/>
            <person name="Kaur G."/>
            <person name="Kumar A."/>
            <person name="Singh N.K."/>
            <person name="Kaur N."/>
            <person name="Kumar N."/>
            <person name="Mayilraj S."/>
        </authorList>
    </citation>
    <scope>NUCLEOTIDE SEQUENCE [LARGE SCALE GENOMIC DNA]</scope>
    <source>
        <strain evidence="7 8">SA2-6</strain>
    </source>
</reference>
<dbReference type="InterPro" id="IPR045225">
    <property type="entry name" value="Uracil/uridine/allantoin_perm"/>
</dbReference>
<comment type="similarity">
    <text evidence="2">Belongs to the purine-cytosine permease (2.A.39) family.</text>
</comment>
<feature type="transmembrane region" description="Helical" evidence="6">
    <location>
        <begin position="348"/>
        <end position="367"/>
    </location>
</feature>
<comment type="subcellular location">
    <subcellularLocation>
        <location evidence="1">Membrane</location>
        <topology evidence="1">Multi-pass membrane protein</topology>
    </subcellularLocation>
</comment>
<comment type="caution">
    <text evidence="7">The sequence shown here is derived from an EMBL/GenBank/DDBJ whole genome shotgun (WGS) entry which is preliminary data.</text>
</comment>
<evidence type="ECO:0000256" key="5">
    <source>
        <dbReference type="ARBA" id="ARBA00023136"/>
    </source>
</evidence>
<feature type="transmembrane region" description="Helical" evidence="6">
    <location>
        <begin position="53"/>
        <end position="79"/>
    </location>
</feature>
<dbReference type="PATRIC" id="fig|1408103.3.peg.1381"/>
<name>A0A0M2SXM6_9BACI</name>
<dbReference type="InterPro" id="IPR001248">
    <property type="entry name" value="Pur-cyt_permease"/>
</dbReference>
<keyword evidence="5 6" id="KW-0472">Membrane</keyword>
<dbReference type="OrthoDB" id="9780088at2"/>
<feature type="transmembrane region" description="Helical" evidence="6">
    <location>
        <begin position="242"/>
        <end position="263"/>
    </location>
</feature>
<dbReference type="EMBL" id="LAYY01000005">
    <property type="protein sequence ID" value="KKK38923.1"/>
    <property type="molecule type" value="Genomic_DNA"/>
</dbReference>
<evidence type="ECO:0000256" key="1">
    <source>
        <dbReference type="ARBA" id="ARBA00004141"/>
    </source>
</evidence>
<dbReference type="GO" id="GO:0005886">
    <property type="term" value="C:plasma membrane"/>
    <property type="evidence" value="ECO:0007669"/>
    <property type="project" value="TreeGrafter"/>
</dbReference>
<feature type="transmembrane region" description="Helical" evidence="6">
    <location>
        <begin position="162"/>
        <end position="182"/>
    </location>
</feature>
<dbReference type="Proteomes" id="UP000034166">
    <property type="component" value="Unassembled WGS sequence"/>
</dbReference>
<dbReference type="PANTHER" id="PTHR30618">
    <property type="entry name" value="NCS1 FAMILY PURINE/PYRIMIDINE TRANSPORTER"/>
    <property type="match status" value="1"/>
</dbReference>
<feature type="transmembrane region" description="Helical" evidence="6">
    <location>
        <begin position="387"/>
        <end position="406"/>
    </location>
</feature>
<evidence type="ECO:0000256" key="2">
    <source>
        <dbReference type="ARBA" id="ARBA00008974"/>
    </source>
</evidence>
<organism evidence="7 8">
    <name type="scientific">Mesobacillus campisalis</name>
    <dbReference type="NCBI Taxonomy" id="1408103"/>
    <lineage>
        <taxon>Bacteria</taxon>
        <taxon>Bacillati</taxon>
        <taxon>Bacillota</taxon>
        <taxon>Bacilli</taxon>
        <taxon>Bacillales</taxon>
        <taxon>Bacillaceae</taxon>
        <taxon>Mesobacillus</taxon>
    </lineage>
</organism>
<feature type="transmembrane region" description="Helical" evidence="6">
    <location>
        <begin position="321"/>
        <end position="342"/>
    </location>
</feature>
<keyword evidence="8" id="KW-1185">Reference proteome</keyword>
<dbReference type="Gene3D" id="1.10.4160.10">
    <property type="entry name" value="Hydantoin permease"/>
    <property type="match status" value="1"/>
</dbReference>
<evidence type="ECO:0000256" key="3">
    <source>
        <dbReference type="ARBA" id="ARBA00022692"/>
    </source>
</evidence>
<protein>
    <recommendedName>
        <fullName evidence="9">Thiamine permease</fullName>
    </recommendedName>
</protein>